<dbReference type="GO" id="GO:0016887">
    <property type="term" value="F:ATP hydrolysis activity"/>
    <property type="evidence" value="ECO:0007669"/>
    <property type="project" value="InterPro"/>
</dbReference>
<feature type="domain" description="Phage terminase large subunit GpA ATPase" evidence="1">
    <location>
        <begin position="42"/>
        <end position="281"/>
    </location>
</feature>
<dbReference type="Pfam" id="PF20454">
    <property type="entry name" value="GpA_nuclease"/>
    <property type="match status" value="1"/>
</dbReference>
<protein>
    <submittedName>
        <fullName evidence="3">Terminase GpA</fullName>
    </submittedName>
</protein>
<dbReference type="InterPro" id="IPR008866">
    <property type="entry name" value="Phage_lambda_GpA-like"/>
</dbReference>
<dbReference type="Pfam" id="PF05876">
    <property type="entry name" value="GpA_ATPase"/>
    <property type="match status" value="1"/>
</dbReference>
<dbReference type="Gene3D" id="3.40.50.300">
    <property type="entry name" value="P-loop containing nucleotide triphosphate hydrolases"/>
    <property type="match status" value="1"/>
</dbReference>
<name>A0A085TW04_9RHOB</name>
<dbReference type="RefSeq" id="WP_038146002.1">
    <property type="nucleotide sequence ID" value="NZ_AQRC01000007.1"/>
</dbReference>
<dbReference type="InterPro" id="IPR046454">
    <property type="entry name" value="GpA_endonuclease"/>
</dbReference>
<dbReference type="GO" id="GO:0005524">
    <property type="term" value="F:ATP binding"/>
    <property type="evidence" value="ECO:0007669"/>
    <property type="project" value="InterPro"/>
</dbReference>
<dbReference type="GO" id="GO:0004519">
    <property type="term" value="F:endonuclease activity"/>
    <property type="evidence" value="ECO:0007669"/>
    <property type="project" value="InterPro"/>
</dbReference>
<dbReference type="PATRIC" id="fig|1317124.6.peg.2036"/>
<gene>
    <name evidence="3" type="ORF">DW2_10059</name>
</gene>
<dbReference type="Proteomes" id="UP000028607">
    <property type="component" value="Unassembled WGS sequence"/>
</dbReference>
<dbReference type="STRING" id="1317124.DW2_10059"/>
<comment type="caution">
    <text evidence="3">The sequence shown here is derived from an EMBL/GenBank/DDBJ whole genome shotgun (WGS) entry which is preliminary data.</text>
</comment>
<feature type="domain" description="Terminase large subunit GpA endonuclease" evidence="2">
    <location>
        <begin position="291"/>
        <end position="562"/>
    </location>
</feature>
<dbReference type="AlphaFoldDB" id="A0A085TW04"/>
<evidence type="ECO:0000259" key="2">
    <source>
        <dbReference type="Pfam" id="PF20454"/>
    </source>
</evidence>
<evidence type="ECO:0000259" key="1">
    <source>
        <dbReference type="Pfam" id="PF05876"/>
    </source>
</evidence>
<proteinExistence type="inferred from homology"/>
<dbReference type="PANTHER" id="PTHR34413:SF2">
    <property type="entry name" value="PROPHAGE TAIL FIBER ASSEMBLY PROTEIN HOMOLOG TFAE-RELATED"/>
    <property type="match status" value="1"/>
</dbReference>
<organism evidence="3 4">
    <name type="scientific">Thioclava atlantica</name>
    <dbReference type="NCBI Taxonomy" id="1317124"/>
    <lineage>
        <taxon>Bacteria</taxon>
        <taxon>Pseudomonadati</taxon>
        <taxon>Pseudomonadota</taxon>
        <taxon>Alphaproteobacteria</taxon>
        <taxon>Rhodobacterales</taxon>
        <taxon>Paracoccaceae</taxon>
        <taxon>Thioclava</taxon>
    </lineage>
</organism>
<evidence type="ECO:0000313" key="4">
    <source>
        <dbReference type="Proteomes" id="UP000028607"/>
    </source>
</evidence>
<reference evidence="4" key="1">
    <citation type="submission" date="2013-04" db="EMBL/GenBank/DDBJ databases">
        <title>Thioclava sp. 13D2W-2 Genome Sequencing.</title>
        <authorList>
            <person name="Lai Q."/>
            <person name="Li G."/>
            <person name="Shao Z."/>
        </authorList>
    </citation>
    <scope>NUCLEOTIDE SEQUENCE [LARGE SCALE GENOMIC DNA]</scope>
    <source>
        <strain evidence="4">13D2W-2</strain>
    </source>
</reference>
<dbReference type="EMBL" id="AQRC01000007">
    <property type="protein sequence ID" value="KFE34901.1"/>
    <property type="molecule type" value="Genomic_DNA"/>
</dbReference>
<evidence type="ECO:0000313" key="3">
    <source>
        <dbReference type="EMBL" id="KFE34901.1"/>
    </source>
</evidence>
<dbReference type="OrthoDB" id="5181253at2"/>
<dbReference type="InterPro" id="IPR027417">
    <property type="entry name" value="P-loop_NTPase"/>
</dbReference>
<accession>A0A085TW04</accession>
<dbReference type="PANTHER" id="PTHR34413">
    <property type="entry name" value="PROPHAGE TAIL FIBER ASSEMBLY PROTEIN HOMOLOG TFAE-RELATED-RELATED"/>
    <property type="match status" value="1"/>
</dbReference>
<dbReference type="InterPro" id="IPR051220">
    <property type="entry name" value="TFA_Chaperone"/>
</dbReference>
<dbReference type="HAMAP" id="MF_04144">
    <property type="entry name" value="TERL_LAMBDA"/>
    <property type="match status" value="1"/>
</dbReference>
<sequence length="590" mass="65643">MTVDPRLAQMRRDALQAFRPPAKLALADWIQASVFLPSSIAAQPGRMRLWKPQIEIANSIGDDTVERVSILKSARVGATQLMVGTLGHFVENDPSPVLCVVPAEADARHLMVSVIEPTFQESPSLRAALSEDTAGRDTMLHRRFAGGSLSIVSARAPRNLRARTARILFADEIDAYELSAGTEGDPVELAMRRTMTFGNRRIVLASTPVDAETSRILRAYEQSDQRVFEVPCPHCGQFSEILWADIKWDADKPETAHWRCPSCEGRVEDRHKAQIVAAGRWRALAPHVEGHRGYKLTSLTSTLPNATWPKLAAEFLQAKRSPTTLKPWLNTVLGEAWRGEGDDLDSTDFAALQRPFNMETVPEDSLVLTVGGDVQKDRVELTYTGWTADGDMRVLGHVPIWGDPTDAETWVEVEDALRRQFRHPLGGVLNVDAAVIDSGNWADQVYDFCRPRTARRVLPGKGVSGFSRPSLAFSSSRKVRLALIGVDGVKLALHQRLAHGETILFSEDLSGDYFDQIRAERLVTKFSRGRPMRVWEVISGRRNEALDTLAYSYAARQLVGLDMERRESDLARKDGPKKAPTVVKSAWLER</sequence>
<dbReference type="eggNOG" id="COG5525">
    <property type="taxonomic scope" value="Bacteria"/>
</dbReference>
<dbReference type="InterPro" id="IPR046453">
    <property type="entry name" value="GpA_ATPase"/>
</dbReference>
<keyword evidence="4" id="KW-1185">Reference proteome</keyword>
<reference evidence="3 4" key="2">
    <citation type="journal article" date="2015" name="Antonie Van Leeuwenhoek">
        <title>Thioclava indica sp. nov., isolated from surface seawater of the Indian Ocean.</title>
        <authorList>
            <person name="Liu Y."/>
            <person name="Lai Q."/>
            <person name="Du J."/>
            <person name="Xu H."/>
            <person name="Jiang L."/>
            <person name="Shao Z."/>
        </authorList>
    </citation>
    <scope>NUCLEOTIDE SEQUENCE [LARGE SCALE GENOMIC DNA]</scope>
    <source>
        <strain evidence="3 4">13D2W-2</strain>
    </source>
</reference>